<dbReference type="SUPFAM" id="SSF57756">
    <property type="entry name" value="Retrovirus zinc finger-like domains"/>
    <property type="match status" value="1"/>
</dbReference>
<reference evidence="6 7" key="1">
    <citation type="submission" date="2022-01" db="EMBL/GenBank/DDBJ databases">
        <title>A chromosomal length assembly of Cordylochernes scorpioides.</title>
        <authorList>
            <person name="Zeh D."/>
            <person name="Zeh J."/>
        </authorList>
    </citation>
    <scope>NUCLEOTIDE SEQUENCE [LARGE SCALE GENOMIC DNA]</scope>
    <source>
        <strain evidence="6">IN4F17</strain>
        <tissue evidence="6">Whole Body</tissue>
    </source>
</reference>
<evidence type="ECO:0000256" key="3">
    <source>
        <dbReference type="SAM" id="MobiDB-lite"/>
    </source>
</evidence>
<evidence type="ECO:0000259" key="5">
    <source>
        <dbReference type="PROSITE" id="PS50994"/>
    </source>
</evidence>
<dbReference type="InterPro" id="IPR013103">
    <property type="entry name" value="RVT_2"/>
</dbReference>
<keyword evidence="7" id="KW-1185">Reference proteome</keyword>
<feature type="compositionally biased region" description="Basic and acidic residues" evidence="3">
    <location>
        <begin position="275"/>
        <end position="285"/>
    </location>
</feature>
<dbReference type="SUPFAM" id="SSF56672">
    <property type="entry name" value="DNA/RNA polymerases"/>
    <property type="match status" value="1"/>
</dbReference>
<feature type="domain" description="CCHC-type" evidence="4">
    <location>
        <begin position="1423"/>
        <end position="1439"/>
    </location>
</feature>
<evidence type="ECO:0000256" key="1">
    <source>
        <dbReference type="ARBA" id="ARBA00022750"/>
    </source>
</evidence>
<evidence type="ECO:0000256" key="2">
    <source>
        <dbReference type="PROSITE-ProRule" id="PRU00047"/>
    </source>
</evidence>
<evidence type="ECO:0000313" key="6">
    <source>
        <dbReference type="EMBL" id="UYV70947.1"/>
    </source>
</evidence>
<dbReference type="Gene3D" id="3.30.420.10">
    <property type="entry name" value="Ribonuclease H-like superfamily/Ribonuclease H"/>
    <property type="match status" value="1"/>
</dbReference>
<protein>
    <recommendedName>
        <fullName evidence="8">Retrovirus-related Pol polyprotein from transposon TNT 1-94</fullName>
    </recommendedName>
</protein>
<feature type="domain" description="Integrase catalytic" evidence="5">
    <location>
        <begin position="1670"/>
        <end position="1836"/>
    </location>
</feature>
<dbReference type="Pfam" id="PF05380">
    <property type="entry name" value="Peptidase_A17"/>
    <property type="match status" value="1"/>
</dbReference>
<keyword evidence="1" id="KW-0378">Hydrolase</keyword>
<dbReference type="Gene3D" id="4.10.60.10">
    <property type="entry name" value="Zinc finger, CCHC-type"/>
    <property type="match status" value="1"/>
</dbReference>
<dbReference type="Pfam" id="PF00665">
    <property type="entry name" value="rve"/>
    <property type="match status" value="1"/>
</dbReference>
<keyword evidence="2" id="KW-0479">Metal-binding</keyword>
<organism evidence="6 7">
    <name type="scientific">Cordylochernes scorpioides</name>
    <dbReference type="NCBI Taxonomy" id="51811"/>
    <lineage>
        <taxon>Eukaryota</taxon>
        <taxon>Metazoa</taxon>
        <taxon>Ecdysozoa</taxon>
        <taxon>Arthropoda</taxon>
        <taxon>Chelicerata</taxon>
        <taxon>Arachnida</taxon>
        <taxon>Pseudoscorpiones</taxon>
        <taxon>Cheliferoidea</taxon>
        <taxon>Chernetidae</taxon>
        <taxon>Cordylochernes</taxon>
    </lineage>
</organism>
<dbReference type="InterPro" id="IPR054722">
    <property type="entry name" value="PolX-like_BBD"/>
</dbReference>
<dbReference type="SUPFAM" id="SSF53098">
    <property type="entry name" value="Ribonuclease H-like"/>
    <property type="match status" value="1"/>
</dbReference>
<keyword evidence="2" id="KW-0863">Zinc-finger</keyword>
<dbReference type="Proteomes" id="UP001235939">
    <property type="component" value="Chromosome 08"/>
</dbReference>
<dbReference type="SMART" id="SM00343">
    <property type="entry name" value="ZnF_C2HC"/>
    <property type="match status" value="2"/>
</dbReference>
<dbReference type="InterPro" id="IPR001878">
    <property type="entry name" value="Znf_CCHC"/>
</dbReference>
<dbReference type="InterPro" id="IPR001584">
    <property type="entry name" value="Integrase_cat-core"/>
</dbReference>
<dbReference type="PROSITE" id="PS50158">
    <property type="entry name" value="ZF_CCHC"/>
    <property type="match status" value="1"/>
</dbReference>
<dbReference type="Pfam" id="PF22936">
    <property type="entry name" value="Pol_BBD"/>
    <property type="match status" value="1"/>
</dbReference>
<dbReference type="Pfam" id="PF07727">
    <property type="entry name" value="RVT_2"/>
    <property type="match status" value="1"/>
</dbReference>
<sequence>MADQPVSSAELKKLRTPVRARFTKAFNELETEIKKKEVKKAYVEKILRRLQTHHEKLSILNMRIEEALLRESASEDIFTAEYESVCEFEANFSNIMTDYEALAEKDDFSTIDQDPQMPPETKFQYLFQATAENSEAREAVESFPLSADNYPKVIEYIKSRFGEDEMLVEIYVRDLLQNLRAEGKMSVVKLYDRMETQLRALETLGVARDKFAAMLYPLVESALPEDTLRVWERSQYTVSGRGVQDKLTQLMTFLKTEVTGESRVNMAKAAFKIDNNQDAKDDRSNRKSLSKKNTGSKMPTATDLANTTQMRNNCIFCGNGHPSQECYSGQRMHLPEIKDKAKGKNVCFWCLLPGHGFKKCQIKPRCPVCGGKHYPIMCPTLEAQKTSHLQKAELKVSTVLYFKENGVRTGPEESAARGGEIRQKKHNVYKVNVSSLNNEYMDDLKFLDQEVICGHISQVQDHAILNELKARGINLTDICQGEEISIHMLIDSDLLSSILTARMQILQNGVVATETKLGWTVMGPAIGKDMEDSCLIVTSFHVNSFDVQDLWKLDVLGIMDAAETKSRKDLIEASNTHFKETVKRDESGRNVQGKMLYEKYDTIFEEWEKERFIEEVEDKWEECSYLPHRPVLKDSHTTPIRPVFDASCKKKGLPSLNQCLEKGDNLIELIPDLLLRFRLGKYGTIADMRKAFLQIQVREEDREFLRFLWWKKDQKTLKFYRHCRVVFGLTSSPFLLAATIEYHLSLPQFQDNRCAELLARSFYVDNCILSLSSTHDVKKFIKESSDIMMQAKFELRDWMWNEPGITEQDPASILGMKWHLQTDTIAINVQSLKNIDEEKSITKRSILSACHRIFDPIQFTCPATIKIKKMVQDAWKENKSWDEQLNEDRRVEFIKWRKQALELDQIKIPRWILPIKGRTTLHVFCDASAIAYAMVIFMRIENASVKVVRFVEARNRLATIKRISIPQLELLACLIGARLLVHVLENLEESPEKIQWEHNPADLPSRGESPSKFTKSGWWEGPKWLQEKKEDWPVSKVQYDLEAIEEERRKTVVAGFVAKKPEENPWYLNLYEGKREVTLTQILRVIAWMLRFKPSEYKGDIISQEELDSAEKSLVKIIQSESIGEEDPKMKQLHAFQDKEGLWRVKTRIVQEKTTPVKRASEYKKPRAHPGPPYFVILTAAGLGIQEAQSSSRSSISCTPYCGGPRNTRSPELIQVLHILYTLLRRASEYKKPRACPVMAGMDNIKIGMNIPKLEGLINWPEYKKNIKLLLTINKVIGVVDGAYRKPIKQETNEEKEAYVKWKSEDAISQLLFTTSVMPDFIEEENMINYLSRFKTCSDHLREAVCEVKDEDLAYSMLAGLPDSYDGIIMNFSNMTDDEFTSSKVRQVLLTEHERRTTRKEDSSKEVLQVNKLQNNNSTDSRRKCYRCGKIGHIATNCRGMKQTTRNRDNQHYQRKVNKSDNFLAALNLTSDEDSWLLDSGATNHVCRNKDWFVDLQEVSSDPIMTASGTTEAKGYGHIFIQTSIHNESIEIKLNNVLYVPNVRRNLLSVSKIEENGNRVTFRNMVARVFNPENRIIAEATNVNGLYIVKGKTLNSSKPAFNSERDHFQNNSLRTWHQRLCHIDSNAIEKMAREELVIGLEISSRDKGLCDDCCIAKSTKASHKNLGNIRSKQTLELIHTDICGPMPVKSTGGNRYFLSFVDDFSRRITVYLLKNKDEVLKHFDIYRATVERQTGNKIKVLRSDNGLEFCNREFQDKLQKLGIKHEHTNVHSPQMNGVAERVNRTLLDMARTCLHSANLPQRFWAEAVNTAAYIKNKCYNTALKDKVPDGLWLERNPSVRHLKAFGCLAYSHIPRERRRKLDSRACRCILVGYSTQTRGYRLWCPELQKVIETKHVRFDESKIGLEWTKIVEETEPERYNHVWLEPETNHDNDLENELPSNLDSVGVEDTLPQTSTSKNIVRNPYGRKGKPRVELNFLDVTEPQSFEEAVQSPEAMYWRKAMEDELVVLHERDTWELLTLLLGKKPISSRWVYKVKTNESGNVERFKARLVARGFSQKQGIDFQETYAPVINLAVIRVLITLSLNMKWYNRHLDVYNAYLYGDLEWRLYLANCTRPDLMFSVTRLAQFSSNPGRRHWQAAKHVLRCLHGSINLSLVYRRTDSNDVCAYSDADWASDIDDRRSNSGTAITIGHSLVIWKTCKQNVFEQSSGQRLDMLYNQFFNFKKDPTDDISKHISKLESLWNDMQNELTKQENLKLPEPMLMCGIINTLPDEYFDFKSVWESVSKEERSVDNLTQRLRLLEIRIPQRDECSECSVSSSTALMANAYENEQNMKGKVTKSNENFQKTRECYFSHRKGYLAKDCRYAKQKTLKDKEKDETKLKLNSNLSESLISERFNEQDEDIWIGDSGATILLIDSDNKIMLNHWEAQMGLPWLRNQEGIPSNRHISERRLFNTTRKLRAKCIFSEYDRVFQEWLAEGVIEKVSPEDLRRKWYYLPHHPVVKADSNTTKIRPVFDASCKDKGNLSLNNCLASGPNVFEQIPAILLKFREK</sequence>
<dbReference type="InterPro" id="IPR057670">
    <property type="entry name" value="SH3_retrovirus"/>
</dbReference>
<dbReference type="Gene3D" id="3.30.70.270">
    <property type="match status" value="1"/>
</dbReference>
<feature type="region of interest" description="Disordered" evidence="3">
    <location>
        <begin position="275"/>
        <end position="303"/>
    </location>
</feature>
<dbReference type="InterPro" id="IPR005312">
    <property type="entry name" value="DUF1759"/>
</dbReference>
<dbReference type="Pfam" id="PF00098">
    <property type="entry name" value="zf-CCHC"/>
    <property type="match status" value="1"/>
</dbReference>
<dbReference type="PANTHER" id="PTHR47331:SF1">
    <property type="entry name" value="GAG-LIKE PROTEIN"/>
    <property type="match status" value="1"/>
</dbReference>
<dbReference type="Gene3D" id="3.10.10.10">
    <property type="entry name" value="HIV Type 1 Reverse Transcriptase, subunit A, domain 1"/>
    <property type="match status" value="1"/>
</dbReference>
<name>A0ABY6KPZ7_9ARAC</name>
<evidence type="ECO:0008006" key="8">
    <source>
        <dbReference type="Google" id="ProtNLM"/>
    </source>
</evidence>
<dbReference type="InterPro" id="IPR043502">
    <property type="entry name" value="DNA/RNA_pol_sf"/>
</dbReference>
<gene>
    <name evidence="6" type="ORF">LAZ67_8001204</name>
</gene>
<dbReference type="InterPro" id="IPR043128">
    <property type="entry name" value="Rev_trsase/Diguanyl_cyclase"/>
</dbReference>
<dbReference type="Pfam" id="PF14223">
    <property type="entry name" value="Retrotran_gag_2"/>
    <property type="match status" value="2"/>
</dbReference>
<dbReference type="Pfam" id="PF03564">
    <property type="entry name" value="DUF1759"/>
    <property type="match status" value="1"/>
</dbReference>
<dbReference type="EMBL" id="CP092870">
    <property type="protein sequence ID" value="UYV70947.1"/>
    <property type="molecule type" value="Genomic_DNA"/>
</dbReference>
<accession>A0ABY6KPZ7</accession>
<feature type="non-terminal residue" evidence="6">
    <location>
        <position position="1"/>
    </location>
</feature>
<evidence type="ECO:0000313" key="7">
    <source>
        <dbReference type="Proteomes" id="UP001235939"/>
    </source>
</evidence>
<dbReference type="Pfam" id="PF25597">
    <property type="entry name" value="SH3_retrovirus"/>
    <property type="match status" value="1"/>
</dbReference>
<evidence type="ECO:0000259" key="4">
    <source>
        <dbReference type="PROSITE" id="PS50158"/>
    </source>
</evidence>
<feature type="compositionally biased region" description="Polar residues" evidence="3">
    <location>
        <begin position="291"/>
        <end position="303"/>
    </location>
</feature>
<keyword evidence="2" id="KW-0862">Zinc</keyword>
<dbReference type="PANTHER" id="PTHR47331">
    <property type="entry name" value="PHD-TYPE DOMAIN-CONTAINING PROTEIN"/>
    <property type="match status" value="1"/>
</dbReference>
<dbReference type="PROSITE" id="PS50994">
    <property type="entry name" value="INTEGRASE"/>
    <property type="match status" value="1"/>
</dbReference>
<dbReference type="Pfam" id="PF13976">
    <property type="entry name" value="gag_pre-integrs"/>
    <property type="match status" value="1"/>
</dbReference>
<keyword evidence="1" id="KW-0645">Protease</keyword>
<proteinExistence type="predicted"/>
<dbReference type="InterPro" id="IPR008042">
    <property type="entry name" value="Retrotrans_Pao"/>
</dbReference>
<dbReference type="InterPro" id="IPR036397">
    <property type="entry name" value="RNaseH_sf"/>
</dbReference>
<dbReference type="InterPro" id="IPR012337">
    <property type="entry name" value="RNaseH-like_sf"/>
</dbReference>
<dbReference type="InterPro" id="IPR025724">
    <property type="entry name" value="GAG-pre-integrase_dom"/>
</dbReference>
<dbReference type="InterPro" id="IPR036875">
    <property type="entry name" value="Znf_CCHC_sf"/>
</dbReference>
<keyword evidence="1" id="KW-0064">Aspartyl protease</keyword>